<dbReference type="EC" id="3.1.1.96" evidence="2"/>
<gene>
    <name evidence="2" type="primary">dtd</name>
    <name evidence="3" type="ORF">H0486_16785</name>
</gene>
<dbReference type="FunFam" id="3.50.80.10:FF:000001">
    <property type="entry name" value="D-aminoacyl-tRNA deacylase"/>
    <property type="match status" value="1"/>
</dbReference>
<reference evidence="3 4" key="1">
    <citation type="submission" date="2020-07" db="EMBL/GenBank/DDBJ databases">
        <title>Characterization and genome sequencing of isolate MD1, a novel member within the family Lachnospiraceae.</title>
        <authorList>
            <person name="Rettenmaier R."/>
            <person name="Di Bello L."/>
            <person name="Zinser C."/>
            <person name="Scheitz K."/>
            <person name="Liebl W."/>
            <person name="Zverlov V."/>
        </authorList>
    </citation>
    <scope>NUCLEOTIDE SEQUENCE [LARGE SCALE GENOMIC DNA]</scope>
    <source>
        <strain evidence="3 4">MD1</strain>
    </source>
</reference>
<dbReference type="PANTHER" id="PTHR10472:SF5">
    <property type="entry name" value="D-AMINOACYL-TRNA DEACYLASE 1"/>
    <property type="match status" value="1"/>
</dbReference>
<protein>
    <recommendedName>
        <fullName evidence="2">D-aminoacyl-tRNA deacylase</fullName>
        <shortName evidence="2">DTD</shortName>
        <ecNumber evidence="2">3.1.1.96</ecNumber>
    </recommendedName>
    <alternativeName>
        <fullName evidence="2">Gly-tRNA(Ala) deacylase</fullName>
        <ecNumber evidence="2">3.1.1.-</ecNumber>
    </alternativeName>
</protein>
<dbReference type="InterPro" id="IPR023509">
    <property type="entry name" value="DTD-like_sf"/>
</dbReference>
<dbReference type="AlphaFoldDB" id="A0A839K4I7"/>
<feature type="short sequence motif" description="Gly-cisPro motif, important for rejection of L-amino acids" evidence="2">
    <location>
        <begin position="137"/>
        <end position="138"/>
    </location>
</feature>
<dbReference type="Pfam" id="PF02580">
    <property type="entry name" value="Tyr_Deacylase"/>
    <property type="match status" value="1"/>
</dbReference>
<dbReference type="GO" id="GO:0051500">
    <property type="term" value="F:D-tyrosyl-tRNA(Tyr) deacylase activity"/>
    <property type="evidence" value="ECO:0007669"/>
    <property type="project" value="TreeGrafter"/>
</dbReference>
<keyword evidence="2" id="KW-0963">Cytoplasm</keyword>
<dbReference type="InterPro" id="IPR003732">
    <property type="entry name" value="Daa-tRNA_deacyls_DTD"/>
</dbReference>
<organism evidence="3 4">
    <name type="scientific">Variimorphobacter saccharofermentans</name>
    <dbReference type="NCBI Taxonomy" id="2755051"/>
    <lineage>
        <taxon>Bacteria</taxon>
        <taxon>Bacillati</taxon>
        <taxon>Bacillota</taxon>
        <taxon>Clostridia</taxon>
        <taxon>Lachnospirales</taxon>
        <taxon>Lachnospiraceae</taxon>
        <taxon>Variimorphobacter</taxon>
    </lineage>
</organism>
<dbReference type="HAMAP" id="MF_00518">
    <property type="entry name" value="Deacylase_Dtd"/>
    <property type="match status" value="1"/>
</dbReference>
<comment type="catalytic activity">
    <reaction evidence="2">
        <text>glycyl-tRNA(Ala) + H2O = tRNA(Ala) + glycine + H(+)</text>
        <dbReference type="Rhea" id="RHEA:53744"/>
        <dbReference type="Rhea" id="RHEA-COMP:9657"/>
        <dbReference type="Rhea" id="RHEA-COMP:13640"/>
        <dbReference type="ChEBI" id="CHEBI:15377"/>
        <dbReference type="ChEBI" id="CHEBI:15378"/>
        <dbReference type="ChEBI" id="CHEBI:57305"/>
        <dbReference type="ChEBI" id="CHEBI:78442"/>
        <dbReference type="ChEBI" id="CHEBI:78522"/>
    </reaction>
</comment>
<comment type="domain">
    <text evidence="2">A Gly-cisPro motif from one monomer fits into the active site of the other monomer to allow specific chiral rejection of L-amino acids.</text>
</comment>
<comment type="subcellular location">
    <subcellularLocation>
        <location evidence="2">Cytoplasm</location>
    </subcellularLocation>
</comment>
<dbReference type="EC" id="3.1.1.-" evidence="2"/>
<sequence>MRIVIQRVLEAEVVVEGKQVGSIGKGLLLFLGVGKEDTKEIADKYLDKILKMRIFADENGKTNRSLQEVQGEILVVSQFTLYADCKRGNRPDFIQAAGAEKAREIYEYVLERIRMNLGKVEAGMFGEDMKVSLVNDGPFTIILDETLIK</sequence>
<dbReference type="Gene3D" id="3.50.80.10">
    <property type="entry name" value="D-tyrosyl-tRNA(Tyr) deacylase"/>
    <property type="match status" value="1"/>
</dbReference>
<keyword evidence="2" id="KW-0694">RNA-binding</keyword>
<dbReference type="PANTHER" id="PTHR10472">
    <property type="entry name" value="D-TYROSYL-TRNA TYR DEACYLASE"/>
    <property type="match status" value="1"/>
</dbReference>
<dbReference type="GO" id="GO:0019478">
    <property type="term" value="P:D-amino acid catabolic process"/>
    <property type="evidence" value="ECO:0007669"/>
    <property type="project" value="UniProtKB-UniRule"/>
</dbReference>
<comment type="catalytic activity">
    <reaction evidence="2">
        <text>a D-aminoacyl-tRNA + H2O = a tRNA + a D-alpha-amino acid + H(+)</text>
        <dbReference type="Rhea" id="RHEA:13953"/>
        <dbReference type="Rhea" id="RHEA-COMP:10123"/>
        <dbReference type="Rhea" id="RHEA-COMP:10124"/>
        <dbReference type="ChEBI" id="CHEBI:15377"/>
        <dbReference type="ChEBI" id="CHEBI:15378"/>
        <dbReference type="ChEBI" id="CHEBI:59871"/>
        <dbReference type="ChEBI" id="CHEBI:78442"/>
        <dbReference type="ChEBI" id="CHEBI:79333"/>
        <dbReference type="EC" id="3.1.1.96"/>
    </reaction>
</comment>
<dbReference type="NCBIfam" id="TIGR00256">
    <property type="entry name" value="D-aminoacyl-tRNA deacylase"/>
    <property type="match status" value="1"/>
</dbReference>
<accession>A0A839K4I7</accession>
<dbReference type="GO" id="GO:0043908">
    <property type="term" value="F:Ser(Gly)-tRNA(Ala) hydrolase activity"/>
    <property type="evidence" value="ECO:0007669"/>
    <property type="project" value="UniProtKB-UniRule"/>
</dbReference>
<dbReference type="RefSeq" id="WP_228354100.1">
    <property type="nucleotide sequence ID" value="NZ_JACEGA010000001.1"/>
</dbReference>
<comment type="similarity">
    <text evidence="1 2">Belongs to the DTD family.</text>
</comment>
<dbReference type="GO" id="GO:0005737">
    <property type="term" value="C:cytoplasm"/>
    <property type="evidence" value="ECO:0007669"/>
    <property type="project" value="UniProtKB-SubCell"/>
</dbReference>
<proteinExistence type="inferred from homology"/>
<dbReference type="EMBL" id="JACEGA010000001">
    <property type="protein sequence ID" value="MBB2184536.1"/>
    <property type="molecule type" value="Genomic_DNA"/>
</dbReference>
<keyword evidence="2 3" id="KW-0378">Hydrolase</keyword>
<dbReference type="CDD" id="cd00563">
    <property type="entry name" value="Dtyr_deacylase"/>
    <property type="match status" value="1"/>
</dbReference>
<comment type="subunit">
    <text evidence="2">Homodimer.</text>
</comment>
<keyword evidence="4" id="KW-1185">Reference proteome</keyword>
<dbReference type="GO" id="GO:0106026">
    <property type="term" value="F:Gly-tRNA(Ala) deacylase activity"/>
    <property type="evidence" value="ECO:0007669"/>
    <property type="project" value="UniProtKB-UniRule"/>
</dbReference>
<dbReference type="Proteomes" id="UP000574276">
    <property type="component" value="Unassembled WGS sequence"/>
</dbReference>
<keyword evidence="2" id="KW-0820">tRNA-binding</keyword>
<name>A0A839K4I7_9FIRM</name>
<evidence type="ECO:0000256" key="1">
    <source>
        <dbReference type="ARBA" id="ARBA00009673"/>
    </source>
</evidence>
<evidence type="ECO:0000313" key="3">
    <source>
        <dbReference type="EMBL" id="MBB2184536.1"/>
    </source>
</evidence>
<evidence type="ECO:0000256" key="2">
    <source>
        <dbReference type="HAMAP-Rule" id="MF_00518"/>
    </source>
</evidence>
<dbReference type="GO" id="GO:0000049">
    <property type="term" value="F:tRNA binding"/>
    <property type="evidence" value="ECO:0007669"/>
    <property type="project" value="UniProtKB-UniRule"/>
</dbReference>
<comment type="function">
    <text evidence="2">An aminoacyl-tRNA editing enzyme that deacylates mischarged D-aminoacyl-tRNAs. Also deacylates mischarged glycyl-tRNA(Ala), protecting cells against glycine mischarging by AlaRS. Acts via tRNA-based rather than protein-based catalysis; rejects L-amino acids rather than detecting D-amino acids in the active site. By recycling D-aminoacyl-tRNA to D-amino acids and free tRNA molecules, this enzyme counteracts the toxicity associated with the formation of D-aminoacyl-tRNA entities in vivo and helps enforce protein L-homochirality.</text>
</comment>
<dbReference type="SUPFAM" id="SSF69500">
    <property type="entry name" value="DTD-like"/>
    <property type="match status" value="1"/>
</dbReference>
<evidence type="ECO:0000313" key="4">
    <source>
        <dbReference type="Proteomes" id="UP000574276"/>
    </source>
</evidence>
<comment type="caution">
    <text evidence="3">The sequence shown here is derived from an EMBL/GenBank/DDBJ whole genome shotgun (WGS) entry which is preliminary data.</text>
</comment>